<proteinExistence type="predicted"/>
<organism evidence="1 2">
    <name type="scientific">Haoranjiania flava</name>
    <dbReference type="NCBI Taxonomy" id="1856322"/>
    <lineage>
        <taxon>Bacteria</taxon>
        <taxon>Pseudomonadati</taxon>
        <taxon>Bacteroidota</taxon>
        <taxon>Chitinophagia</taxon>
        <taxon>Chitinophagales</taxon>
        <taxon>Chitinophagaceae</taxon>
        <taxon>Haoranjiania</taxon>
    </lineage>
</organism>
<protein>
    <submittedName>
        <fullName evidence="1">Uncharacterized protein</fullName>
    </submittedName>
</protein>
<reference evidence="1" key="1">
    <citation type="submission" date="2022-10" db="EMBL/GenBank/DDBJ databases">
        <authorList>
            <person name="Kim H.S."/>
            <person name="Kim J.-S."/>
            <person name="Suh M.K."/>
            <person name="Eom M.K."/>
            <person name="Lee J.-S."/>
        </authorList>
    </citation>
    <scope>NUCLEOTIDE SEQUENCE</scope>
    <source>
        <strain evidence="1">LIP-5</strain>
    </source>
</reference>
<dbReference type="AlphaFoldDB" id="A0AAE3IS77"/>
<name>A0AAE3IS77_9BACT</name>
<gene>
    <name evidence="1" type="ORF">OD355_09925</name>
</gene>
<comment type="caution">
    <text evidence="1">The sequence shown here is derived from an EMBL/GenBank/DDBJ whole genome shotgun (WGS) entry which is preliminary data.</text>
</comment>
<dbReference type="Proteomes" id="UP001209317">
    <property type="component" value="Unassembled WGS sequence"/>
</dbReference>
<evidence type="ECO:0000313" key="1">
    <source>
        <dbReference type="EMBL" id="MCU7694832.1"/>
    </source>
</evidence>
<keyword evidence="2" id="KW-1185">Reference proteome</keyword>
<sequence length="62" mass="7334">MKRTICFIFHQQKGIIAMENSENKKETPEIDKTILEINEQREREKEEKLPLWKPSFGCAIKG</sequence>
<dbReference type="EMBL" id="JAOTPL010000014">
    <property type="protein sequence ID" value="MCU7694832.1"/>
    <property type="molecule type" value="Genomic_DNA"/>
</dbReference>
<accession>A0AAE3IS77</accession>
<evidence type="ECO:0000313" key="2">
    <source>
        <dbReference type="Proteomes" id="UP001209317"/>
    </source>
</evidence>
<dbReference type="RefSeq" id="WP_263038317.1">
    <property type="nucleotide sequence ID" value="NZ_JAOTPL010000014.1"/>
</dbReference>